<dbReference type="PATRIC" id="fig|1279460.3.peg.439"/>
<dbReference type="Proteomes" id="UP000056502">
    <property type="component" value="Chromosome I"/>
</dbReference>
<proteinExistence type="predicted"/>
<evidence type="ECO:0000313" key="2">
    <source>
        <dbReference type="Proteomes" id="UP000056502"/>
    </source>
</evidence>
<dbReference type="AlphaFoldDB" id="A0A0M3TKP1"/>
<dbReference type="AntiFam" id="ANF00049">
    <property type="entry name" value="Contained within insertion sequence ISlin1"/>
</dbReference>
<dbReference type="EMBL" id="CP012603">
    <property type="protein sequence ID" value="ALE37661.1"/>
    <property type="molecule type" value="Genomic_DNA"/>
</dbReference>
<name>A0A0M3TKP1_LEPIR</name>
<evidence type="ECO:0000313" key="1">
    <source>
        <dbReference type="EMBL" id="ALE37661.1"/>
    </source>
</evidence>
<accession>A0A0M3TKP1</accession>
<gene>
    <name evidence="1" type="ORF">G436_0438</name>
</gene>
<protein>
    <submittedName>
        <fullName evidence="1">Uncharacterized protein</fullName>
    </submittedName>
</protein>
<sequence length="60" mass="7193">MRRIKNAHFSSVPTRMSLFICKKYVFLIEKTQHNALYESRWKLNTTLFMNRVGNSTQRSL</sequence>
<organism evidence="1">
    <name type="scientific">Leptospira interrogans serovar Hardjo str. Norma</name>
    <dbReference type="NCBI Taxonomy" id="1279460"/>
    <lineage>
        <taxon>Bacteria</taxon>
        <taxon>Pseudomonadati</taxon>
        <taxon>Spirochaetota</taxon>
        <taxon>Spirochaetia</taxon>
        <taxon>Leptospirales</taxon>
        <taxon>Leptospiraceae</taxon>
        <taxon>Leptospira</taxon>
    </lineage>
</organism>
<reference evidence="1 2" key="1">
    <citation type="journal article" date="2015" name="Genome Announc.">
        <title>Whole-Genome Sequence of Leptospira interrogans Serovar Hardjo Subtype Hardjoprajitno Strain Norma, Isolated from Cattle in a Leptospirosis Outbreak in Brazil.</title>
        <authorList>
            <person name="Cosate M.R."/>
            <person name="Soares S.C."/>
            <person name="Mendes T.A."/>
            <person name="Raittz R.T."/>
            <person name="Moreira E.C."/>
            <person name="Leite R."/>
            <person name="Fernandes G.R."/>
            <person name="Haddad J.P."/>
            <person name="Ortega J.M."/>
        </authorList>
    </citation>
    <scope>NUCLEOTIDE SEQUENCE [LARGE SCALE GENOMIC DNA]</scope>
    <source>
        <strain evidence="1 2">Norma</strain>
    </source>
</reference>